<name>A0A2Z3H5I2_9BACT</name>
<dbReference type="Proteomes" id="UP000245802">
    <property type="component" value="Chromosome"/>
</dbReference>
<accession>A0A2Z3H5I2</accession>
<gene>
    <name evidence="1" type="ORF">C1280_19275</name>
</gene>
<dbReference type="AlphaFoldDB" id="A0A2Z3H5I2"/>
<dbReference type="KEGG" id="gog:C1280_19275"/>
<protein>
    <submittedName>
        <fullName evidence="1">Uncharacterized protein</fullName>
    </submittedName>
</protein>
<proteinExistence type="predicted"/>
<dbReference type="PROSITE" id="PS51257">
    <property type="entry name" value="PROKAR_LIPOPROTEIN"/>
    <property type="match status" value="1"/>
</dbReference>
<dbReference type="RefSeq" id="WP_010038296.1">
    <property type="nucleotide sequence ID" value="NZ_CP025958.1"/>
</dbReference>
<evidence type="ECO:0000313" key="1">
    <source>
        <dbReference type="EMBL" id="AWM38917.1"/>
    </source>
</evidence>
<evidence type="ECO:0000313" key="2">
    <source>
        <dbReference type="Proteomes" id="UP000245802"/>
    </source>
</evidence>
<sequence>MKLLLMFVCSVLVGCGVIFGLVNGIVPHLVTPQFFPDAHAATAPEGGSQVAAGEATRTAAEKTRGALVAGSR</sequence>
<dbReference type="OrthoDB" id="9971026at2"/>
<keyword evidence="2" id="KW-1185">Reference proteome</keyword>
<reference evidence="1 2" key="1">
    <citation type="submission" date="2018-01" db="EMBL/GenBank/DDBJ databases">
        <title>G. obscuriglobus.</title>
        <authorList>
            <person name="Franke J."/>
            <person name="Blomberg W."/>
            <person name="Selmecki A."/>
        </authorList>
    </citation>
    <scope>NUCLEOTIDE SEQUENCE [LARGE SCALE GENOMIC DNA]</scope>
    <source>
        <strain evidence="1 2">DSM 5831</strain>
    </source>
</reference>
<organism evidence="1 2">
    <name type="scientific">Gemmata obscuriglobus</name>
    <dbReference type="NCBI Taxonomy" id="114"/>
    <lineage>
        <taxon>Bacteria</taxon>
        <taxon>Pseudomonadati</taxon>
        <taxon>Planctomycetota</taxon>
        <taxon>Planctomycetia</taxon>
        <taxon>Gemmatales</taxon>
        <taxon>Gemmataceae</taxon>
        <taxon>Gemmata</taxon>
    </lineage>
</organism>
<dbReference type="EMBL" id="CP025958">
    <property type="protein sequence ID" value="AWM38917.1"/>
    <property type="molecule type" value="Genomic_DNA"/>
</dbReference>